<dbReference type="NCBIfam" id="NF010091">
    <property type="entry name" value="PRK13576.1"/>
    <property type="match status" value="1"/>
</dbReference>
<evidence type="ECO:0000256" key="2">
    <source>
        <dbReference type="ARBA" id="ARBA00023239"/>
    </source>
</evidence>
<dbReference type="GO" id="GO:0046279">
    <property type="term" value="P:3,4-dihydroxybenzoate biosynthetic process"/>
    <property type="evidence" value="ECO:0007669"/>
    <property type="project" value="TreeGrafter"/>
</dbReference>
<sequence>MKPIIVASLPIKKVEDLYSIEKFLDSDLIELRLDYLKNPGIIRDYYDYLNRYKNKLIITLRDKNEGGKYEINDELKVKLIKEFYDRGFLYDIEVLFVKKYAIPYENKIVSVHYFSSLPTKKELIDIINEYKEKAYTVKIALAGIKGYKELLSSLLEYPNVTLIPMSNNPAERIAFGMLGSKLFYSYASEPLAPGQLYYKRAMEIFNYINEIITSSFSIRTL</sequence>
<protein>
    <recommendedName>
        <fullName evidence="4">3-dehydroquinate dehydratase</fullName>
        <shortName evidence="4">3-dehydroquinase</shortName>
        <ecNumber evidence="4">4.2.1.10</ecNumber>
    </recommendedName>
    <alternativeName>
        <fullName evidence="4">Type I DHQase</fullName>
    </alternativeName>
    <alternativeName>
        <fullName evidence="4">Type I dehydroquinase</fullName>
        <shortName evidence="4">DHQ1</shortName>
    </alternativeName>
</protein>
<comment type="catalytic activity">
    <reaction evidence="1 4">
        <text>3-dehydroquinate = 3-dehydroshikimate + H2O</text>
        <dbReference type="Rhea" id="RHEA:21096"/>
        <dbReference type="ChEBI" id="CHEBI:15377"/>
        <dbReference type="ChEBI" id="CHEBI:16630"/>
        <dbReference type="ChEBI" id="CHEBI:32364"/>
        <dbReference type="EC" id="4.2.1.10"/>
    </reaction>
</comment>
<dbReference type="GO" id="GO:0003855">
    <property type="term" value="F:3-dehydroquinate dehydratase activity"/>
    <property type="evidence" value="ECO:0007669"/>
    <property type="project" value="UniProtKB-UniRule"/>
</dbReference>
<dbReference type="GeneID" id="68864945"/>
<dbReference type="GO" id="GO:0009073">
    <property type="term" value="P:aromatic amino acid family biosynthetic process"/>
    <property type="evidence" value="ECO:0007669"/>
    <property type="project" value="UniProtKB-KW"/>
</dbReference>
<evidence type="ECO:0000313" key="5">
    <source>
        <dbReference type="EMBL" id="BDB97204.1"/>
    </source>
</evidence>
<feature type="binding site" evidence="4">
    <location>
        <position position="195"/>
    </location>
    <ligand>
        <name>3-dehydroquinate</name>
        <dbReference type="ChEBI" id="CHEBI:32364"/>
    </ligand>
</feature>
<dbReference type="CDD" id="cd00502">
    <property type="entry name" value="DHQase_I"/>
    <property type="match status" value="1"/>
</dbReference>
<feature type="binding site" evidence="4">
    <location>
        <position position="8"/>
    </location>
    <ligand>
        <name>3-dehydroquinate</name>
        <dbReference type="ChEBI" id="CHEBI:32364"/>
    </ligand>
</feature>
<dbReference type="PANTHER" id="PTHR43699">
    <property type="entry name" value="3-DEHYDROQUINATE DEHYDRATASE"/>
    <property type="match status" value="1"/>
</dbReference>
<comment type="caution">
    <text evidence="4">Lacks conserved residue(s) required for the propagation of feature annotation.</text>
</comment>
<feature type="binding site" evidence="4">
    <location>
        <position position="61"/>
    </location>
    <ligand>
        <name>3-dehydroquinate</name>
        <dbReference type="ChEBI" id="CHEBI:32364"/>
    </ligand>
</feature>
<evidence type="ECO:0000256" key="3">
    <source>
        <dbReference type="ARBA" id="ARBA00023270"/>
    </source>
</evidence>
<comment type="pathway">
    <text evidence="4">Metabolic intermediate biosynthesis; chorismate biosynthesis; chorismate from D-erythrose 4-phosphate and phosphoenolpyruvate: step 3/7.</text>
</comment>
<keyword evidence="2 4" id="KW-0456">Lyase</keyword>
<dbReference type="GO" id="GO:0009423">
    <property type="term" value="P:chorismate biosynthetic process"/>
    <property type="evidence" value="ECO:0007669"/>
    <property type="project" value="UniProtKB-UniRule"/>
</dbReference>
<dbReference type="InterPro" id="IPR001381">
    <property type="entry name" value="DHquinase_I"/>
</dbReference>
<evidence type="ECO:0000313" key="6">
    <source>
        <dbReference type="Proteomes" id="UP001319921"/>
    </source>
</evidence>
<keyword evidence="6" id="KW-1185">Reference proteome</keyword>
<feature type="binding site" evidence="4">
    <location>
        <position position="172"/>
    </location>
    <ligand>
        <name>3-dehydroquinate</name>
        <dbReference type="ChEBI" id="CHEBI:32364"/>
    </ligand>
</feature>
<dbReference type="Gene3D" id="3.20.20.70">
    <property type="entry name" value="Aldolase class I"/>
    <property type="match status" value="1"/>
</dbReference>
<evidence type="ECO:0000256" key="1">
    <source>
        <dbReference type="ARBA" id="ARBA00001864"/>
    </source>
</evidence>
<proteinExistence type="inferred from homology"/>
<keyword evidence="3 4" id="KW-0704">Schiff base</keyword>
<comment type="similarity">
    <text evidence="4">Belongs to the type-I 3-dehydroquinase family.</text>
</comment>
<keyword evidence="4" id="KW-0057">Aromatic amino acid biosynthesis</keyword>
<feature type="active site" description="Proton donor/acceptor" evidence="4">
    <location>
        <position position="112"/>
    </location>
</feature>
<name>A0AAQ4CN23_9CREN</name>
<dbReference type="PANTHER" id="PTHR43699:SF1">
    <property type="entry name" value="3-DEHYDROQUINATE DEHYDRATASE"/>
    <property type="match status" value="1"/>
</dbReference>
<dbReference type="SUPFAM" id="SSF51569">
    <property type="entry name" value="Aldolase"/>
    <property type="match status" value="1"/>
</dbReference>
<dbReference type="InterPro" id="IPR050146">
    <property type="entry name" value="Type-I_3-dehydroquinase"/>
</dbReference>
<feature type="binding site" evidence="4">
    <location>
        <begin position="30"/>
        <end position="32"/>
    </location>
    <ligand>
        <name>3-dehydroquinate</name>
        <dbReference type="ChEBI" id="CHEBI:32364"/>
    </ligand>
</feature>
<dbReference type="Proteomes" id="UP001319921">
    <property type="component" value="Chromosome"/>
</dbReference>
<comment type="function">
    <text evidence="4">Involved in the third step of the chorismate pathway, which leads to the biosynthesis of aromatic amino acids. Catalyzes the cis-dehydration of 3-dehydroquinate (DHQ) and introduces the first double bond of the aromatic ring to yield 3-dehydroshikimate.</text>
</comment>
<dbReference type="HAMAP" id="MF_00214">
    <property type="entry name" value="AroD"/>
    <property type="match status" value="1"/>
</dbReference>
<dbReference type="EMBL" id="AP025226">
    <property type="protein sequence ID" value="BDB97204.1"/>
    <property type="molecule type" value="Genomic_DNA"/>
</dbReference>
<reference evidence="5 6" key="1">
    <citation type="journal article" date="2022" name="Microbiol. Resour. Announc.">
        <title>Complete Genome Sequence of the Hyperthermophilic and Acidophilic Archaeon Saccharolobus caldissimus Strain HS-3T.</title>
        <authorList>
            <person name="Sakai H.D."/>
            <person name="Kurosawa N."/>
        </authorList>
    </citation>
    <scope>NUCLEOTIDE SEQUENCE [LARGE SCALE GENOMIC DNA]</scope>
    <source>
        <strain evidence="5 6">JCM32116</strain>
    </source>
</reference>
<organism evidence="5 6">
    <name type="scientific">Saccharolobus caldissimus</name>
    <dbReference type="NCBI Taxonomy" id="1702097"/>
    <lineage>
        <taxon>Archaea</taxon>
        <taxon>Thermoproteota</taxon>
        <taxon>Thermoprotei</taxon>
        <taxon>Sulfolobales</taxon>
        <taxon>Sulfolobaceae</taxon>
        <taxon>Saccharolobus</taxon>
    </lineage>
</organism>
<dbReference type="GO" id="GO:0008652">
    <property type="term" value="P:amino acid biosynthetic process"/>
    <property type="evidence" value="ECO:0007669"/>
    <property type="project" value="UniProtKB-KW"/>
</dbReference>
<dbReference type="RefSeq" id="WP_229571222.1">
    <property type="nucleotide sequence ID" value="NZ_AP025226.1"/>
</dbReference>
<dbReference type="EC" id="4.2.1.10" evidence="4"/>
<gene>
    <name evidence="4" type="primary">aroD</name>
    <name evidence="5" type="ORF">SACC_02210</name>
</gene>
<accession>A0AAQ4CN23</accession>
<evidence type="ECO:0000256" key="4">
    <source>
        <dbReference type="HAMAP-Rule" id="MF_00214"/>
    </source>
</evidence>
<dbReference type="KEGG" id="scas:SACC_02210"/>
<dbReference type="AlphaFoldDB" id="A0AAQ4CN23"/>
<dbReference type="InterPro" id="IPR013785">
    <property type="entry name" value="Aldolase_TIM"/>
</dbReference>
<dbReference type="Pfam" id="PF01487">
    <property type="entry name" value="DHquinase_I"/>
    <property type="match status" value="1"/>
</dbReference>
<feature type="active site" description="Schiff-base intermediate with substrate" evidence="4">
    <location>
        <position position="138"/>
    </location>
</feature>
<keyword evidence="4" id="KW-0028">Amino-acid biosynthesis</keyword>
<comment type="subunit">
    <text evidence="4">Homodimer.</text>
</comment>